<dbReference type="EMBL" id="CP051167">
    <property type="protein sequence ID" value="QIZ70255.1"/>
    <property type="molecule type" value="Genomic_DNA"/>
</dbReference>
<accession>A0A6H1TV10</accession>
<dbReference type="AlphaFoldDB" id="A0A6H1TV10"/>
<feature type="domain" description="Gfo/Idh/MocA-like oxidoreductase C-terminal" evidence="3">
    <location>
        <begin position="145"/>
        <end position="326"/>
    </location>
</feature>
<dbReference type="Proteomes" id="UP000500857">
    <property type="component" value="Chromosome"/>
</dbReference>
<proteinExistence type="inferred from homology"/>
<dbReference type="Pfam" id="PF02894">
    <property type="entry name" value="GFO_IDH_MocA_C"/>
    <property type="match status" value="1"/>
</dbReference>
<comment type="similarity">
    <text evidence="1">Belongs to the Gfo/Idh/MocA family.</text>
</comment>
<organism evidence="4 5">
    <name type="scientific">Oxynema aestuarii AP17</name>
    <dbReference type="NCBI Taxonomy" id="2064643"/>
    <lineage>
        <taxon>Bacteria</taxon>
        <taxon>Bacillati</taxon>
        <taxon>Cyanobacteriota</taxon>
        <taxon>Cyanophyceae</taxon>
        <taxon>Oscillatoriophycideae</taxon>
        <taxon>Oscillatoriales</taxon>
        <taxon>Oscillatoriaceae</taxon>
        <taxon>Oxynema</taxon>
        <taxon>Oxynema aestuarii</taxon>
    </lineage>
</organism>
<dbReference type="PANTHER" id="PTHR43377:SF10">
    <property type="entry name" value="BILIVERDIN REDUCTASE"/>
    <property type="match status" value="1"/>
</dbReference>
<dbReference type="InterPro" id="IPR004104">
    <property type="entry name" value="Gfo/Idh/MocA-like_OxRdtase_C"/>
</dbReference>
<sequence>MNLSMKTPITVGLVGTGFAAKLRADYLQQDDRARLVAVAGHRAEKTREFSQTYGAQAFDSWETLLDRPDLDLIIICTINRDHGAIARAALEAGKQVIVEYPLALDPGEARAIVQLARDRRQLLHVEHIELLGGVHQAFKDALEAVGRVFYARYITFSPKRPAPQKWTYHRDWFGFPLVGALSRVHRITDALGRVATVSGQSQFWDASEPGFYTACLCDAQLRLADGAIAEIVYGKGDRFWKAERKLEVYGSSATLTIDGDTALLVRDDQTTELPVSSRRGLFARDTAAVLDTLTTGKPLYVTPEQSLYSLQVADAIRQSCDTGQTILVD</sequence>
<evidence type="ECO:0000259" key="3">
    <source>
        <dbReference type="Pfam" id="PF02894"/>
    </source>
</evidence>
<dbReference type="PANTHER" id="PTHR43377">
    <property type="entry name" value="BILIVERDIN REDUCTASE A"/>
    <property type="match status" value="1"/>
</dbReference>
<evidence type="ECO:0000313" key="4">
    <source>
        <dbReference type="EMBL" id="QIZ70255.1"/>
    </source>
</evidence>
<dbReference type="Gene3D" id="3.30.360.10">
    <property type="entry name" value="Dihydrodipicolinate Reductase, domain 2"/>
    <property type="match status" value="1"/>
</dbReference>
<dbReference type="SUPFAM" id="SSF51735">
    <property type="entry name" value="NAD(P)-binding Rossmann-fold domains"/>
    <property type="match status" value="1"/>
</dbReference>
<evidence type="ECO:0000256" key="1">
    <source>
        <dbReference type="ARBA" id="ARBA00010928"/>
    </source>
</evidence>
<evidence type="ECO:0000259" key="2">
    <source>
        <dbReference type="Pfam" id="PF01408"/>
    </source>
</evidence>
<feature type="domain" description="Gfo/Idh/MocA-like oxidoreductase N-terminal" evidence="2">
    <location>
        <begin position="9"/>
        <end position="127"/>
    </location>
</feature>
<keyword evidence="5" id="KW-1185">Reference proteome</keyword>
<dbReference type="InterPro" id="IPR051450">
    <property type="entry name" value="Gfo/Idh/MocA_Oxidoreductases"/>
</dbReference>
<protein>
    <submittedName>
        <fullName evidence="4">Gfo/Idh/MocA family oxidoreductase</fullName>
    </submittedName>
</protein>
<dbReference type="InterPro" id="IPR036291">
    <property type="entry name" value="NAD(P)-bd_dom_sf"/>
</dbReference>
<name>A0A6H1TV10_9CYAN</name>
<dbReference type="Gene3D" id="3.40.50.720">
    <property type="entry name" value="NAD(P)-binding Rossmann-like Domain"/>
    <property type="match status" value="1"/>
</dbReference>
<gene>
    <name evidence="4" type="ORF">HCG48_06440</name>
</gene>
<dbReference type="Pfam" id="PF01408">
    <property type="entry name" value="GFO_IDH_MocA"/>
    <property type="match status" value="1"/>
</dbReference>
<dbReference type="KEGG" id="oxy:HCG48_06440"/>
<dbReference type="GO" id="GO:0000166">
    <property type="term" value="F:nucleotide binding"/>
    <property type="evidence" value="ECO:0007669"/>
    <property type="project" value="InterPro"/>
</dbReference>
<dbReference type="InterPro" id="IPR000683">
    <property type="entry name" value="Gfo/Idh/MocA-like_OxRdtase_N"/>
</dbReference>
<evidence type="ECO:0000313" key="5">
    <source>
        <dbReference type="Proteomes" id="UP000500857"/>
    </source>
</evidence>
<reference evidence="4 5" key="1">
    <citation type="submission" date="2020-04" db="EMBL/GenBank/DDBJ databases">
        <authorList>
            <person name="Basu S."/>
            <person name="Maruthanayagam V."/>
            <person name="Chakraborty S."/>
            <person name="Pramanik A."/>
            <person name="Mukherjee J."/>
            <person name="Brink B."/>
        </authorList>
    </citation>
    <scope>NUCLEOTIDE SEQUENCE [LARGE SCALE GENOMIC DNA]</scope>
    <source>
        <strain evidence="4 5">AP17</strain>
    </source>
</reference>